<organism evidence="2 3">
    <name type="scientific">Aestuariibaculum lutulentum</name>
    <dbReference type="NCBI Taxonomy" id="2920935"/>
    <lineage>
        <taxon>Bacteria</taxon>
        <taxon>Pseudomonadati</taxon>
        <taxon>Bacteroidota</taxon>
        <taxon>Flavobacteriia</taxon>
        <taxon>Flavobacteriales</taxon>
        <taxon>Flavobacteriaceae</taxon>
    </lineage>
</organism>
<evidence type="ECO:0008006" key="4">
    <source>
        <dbReference type="Google" id="ProtNLM"/>
    </source>
</evidence>
<keyword evidence="3" id="KW-1185">Reference proteome</keyword>
<keyword evidence="1" id="KW-0472">Membrane</keyword>
<name>A0ABS9RG01_9FLAO</name>
<sequence length="449" mass="51086">MSRIVLSIVIILLWQCKEKEKEEFRLLTFQGADIGHFIDVKTSFSAIDSLGYVNLLTRNGDWLNTDEFLFSVHRDFEDTLHIRELDSVMYINGNLVAISISKDSPSIPFFDQLTSEDISRLRTIQFKEPIADAIKPYLENIGRINPGLDIVFFPEIDSVNLLNRDLRWLSQYFQPRALLFQNEIDSVSVSSLANFPSLETLFVGLPVHGAVSFPHLPHLKEIILYNEEDSTFIGDAFFAQNPNIESLTILNESEAHVDWTALNTLKKLQNLYIESDSIILNDLYVHHPDLKALHLGFNENKVASISDVFKKNKLKRLSLYSIGDSLMGLNSKVVPDAFPELESLEFKNNDSLLDYSDIKNFKKLKYLTVFGKVGLDSTLYHLKQLRYLSLSEEFLKDSINVVKLQKALPNTVIAPNSGACLGSGWLLLIMPLAGLWFYFLKSKKVRGND</sequence>
<keyword evidence="1" id="KW-0812">Transmembrane</keyword>
<protein>
    <recommendedName>
        <fullName evidence="4">Leucine-rich repeat domain-containing protein</fullName>
    </recommendedName>
</protein>
<evidence type="ECO:0000256" key="1">
    <source>
        <dbReference type="SAM" id="Phobius"/>
    </source>
</evidence>
<dbReference type="SUPFAM" id="SSF52047">
    <property type="entry name" value="RNI-like"/>
    <property type="match status" value="1"/>
</dbReference>
<proteinExistence type="predicted"/>
<evidence type="ECO:0000313" key="3">
    <source>
        <dbReference type="Proteomes" id="UP001156141"/>
    </source>
</evidence>
<comment type="caution">
    <text evidence="2">The sequence shown here is derived from an EMBL/GenBank/DDBJ whole genome shotgun (WGS) entry which is preliminary data.</text>
</comment>
<keyword evidence="1" id="KW-1133">Transmembrane helix</keyword>
<dbReference type="EMBL" id="JAKVQD010000001">
    <property type="protein sequence ID" value="MCH4551426.1"/>
    <property type="molecule type" value="Genomic_DNA"/>
</dbReference>
<gene>
    <name evidence="2" type="ORF">MKW35_02255</name>
</gene>
<evidence type="ECO:0000313" key="2">
    <source>
        <dbReference type="EMBL" id="MCH4551426.1"/>
    </source>
</evidence>
<feature type="transmembrane region" description="Helical" evidence="1">
    <location>
        <begin position="422"/>
        <end position="440"/>
    </location>
</feature>
<dbReference type="Gene3D" id="3.80.10.10">
    <property type="entry name" value="Ribonuclease Inhibitor"/>
    <property type="match status" value="2"/>
</dbReference>
<dbReference type="InterPro" id="IPR032675">
    <property type="entry name" value="LRR_dom_sf"/>
</dbReference>
<accession>A0ABS9RG01</accession>
<dbReference type="Proteomes" id="UP001156141">
    <property type="component" value="Unassembled WGS sequence"/>
</dbReference>
<reference evidence="2" key="1">
    <citation type="submission" date="2022-02" db="EMBL/GenBank/DDBJ databases">
        <title>Aestuariibaculum sp., a marine bacterium isolated from sediment in Guangxi.</title>
        <authorList>
            <person name="Ying J."/>
        </authorList>
    </citation>
    <scope>NUCLEOTIDE SEQUENCE</scope>
    <source>
        <strain evidence="2">L182</strain>
    </source>
</reference>